<evidence type="ECO:0000256" key="1">
    <source>
        <dbReference type="SAM" id="MobiDB-lite"/>
    </source>
</evidence>
<feature type="region of interest" description="Disordered" evidence="1">
    <location>
        <begin position="472"/>
        <end position="603"/>
    </location>
</feature>
<dbReference type="InParanoid" id="A0A0G4ELR7"/>
<feature type="compositionally biased region" description="Basic and acidic residues" evidence="1">
    <location>
        <begin position="1305"/>
        <end position="1334"/>
    </location>
</feature>
<feature type="compositionally biased region" description="Basic and acidic residues" evidence="1">
    <location>
        <begin position="770"/>
        <end position="785"/>
    </location>
</feature>
<feature type="compositionally biased region" description="Basic and acidic residues" evidence="1">
    <location>
        <begin position="736"/>
        <end position="748"/>
    </location>
</feature>
<feature type="compositionally biased region" description="Low complexity" evidence="1">
    <location>
        <begin position="1336"/>
        <end position="1349"/>
    </location>
</feature>
<keyword evidence="3" id="KW-1185">Reference proteome</keyword>
<dbReference type="EMBL" id="CDMY01000260">
    <property type="protein sequence ID" value="CEL97964.1"/>
    <property type="molecule type" value="Genomic_DNA"/>
</dbReference>
<dbReference type="Proteomes" id="UP000041254">
    <property type="component" value="Unassembled WGS sequence"/>
</dbReference>
<gene>
    <name evidence="2" type="ORF">Vbra_12411</name>
</gene>
<feature type="compositionally biased region" description="Polar residues" evidence="1">
    <location>
        <begin position="1227"/>
        <end position="1240"/>
    </location>
</feature>
<evidence type="ECO:0000313" key="3">
    <source>
        <dbReference type="Proteomes" id="UP000041254"/>
    </source>
</evidence>
<protein>
    <recommendedName>
        <fullName evidence="4">TLDc domain-containing protein</fullName>
    </recommendedName>
</protein>
<feature type="compositionally biased region" description="Pro residues" evidence="1">
    <location>
        <begin position="288"/>
        <end position="298"/>
    </location>
</feature>
<sequence>MKMAYSIDLDPDEREEIKSTDAKKLDGQWLIRPGTPNAPWSVKISVKRTGESTGSASAEKLNILLARDDYFFWATKKPADSPKRNTDKAGILGFPGKQGCFGSHGHGGDKSQGPWSFDDLLTISGQKDSRSHVGMQLRGNMPYRAITKGRDSHVPFRLVLVEMADDDRMTVLDETDPFYFVQLREQRGDVRGGKDDESLRKKLRPSSEAPSLIGKTIEPSQVRDLPGDDPSAKAIFSDPSAPTAAAAAAIRAPTHPPTNPHNTDAMGARFRSRSNPFAHVAPWAMRPSFPPPPLPPPTQAADRAPLPPPPHTYANGLPNGSDSLPRESEPMRSPPPLLHNGRRDSDLDSDGLRMSSSGPSIKGKWAMAQGTTGGSGSLKGVSSIPLQEQPPLAGAAAGAAARHKAPPPLTAPLYGQPCDTYQQQQPQGFLSAHPYGPPVYAPRTQYFGGCGTVPLQMGGMVFPPPPVADGHGAAAVGVGSESDDMANGDSLPRESLLCNGRDSDCEEEGIARRSGDSGSLRGVSSISSQDQPSPAAAAASTAPPALPLQYQAAHPPVPPSATPMYGHPYDAQTNNMHQQQQQQQLQQQQQQQPQSYPPPPFGLPVYAYGAPEMGGPAAHLAPPMTVADSNGAGAGATEQRFHEIVSQPVESYLRIDDIPPDAQIPEFYDGISFSLGEAGRELLRYYIRASGHGKKGKTLQNPSIPVLLRMAYETGLWRVAVRLHLEHKGVAPMTPAHEEMRKYKQDQSRRRREKHKAEPKGDAPMTPSNEEMRPSHEEMRKYKEKQARRRRERRMTTQPRGLSVPCPPRATPFSQHGAAPHVAGSREASIPPRPMHPPRPPTCAAAATRHPLWARPMPSFHPQAATHATQPSPRHPSMAYPPTAIQPPRHASPGGSVHLHPRSCQRIDGSRLTDRHEIQSPSHNGPSHVSRLYSPFPPRHHPTAYWQNSPLQPQGDGYLSMGTSVQRGHHVTSPAPHHQPAAGTFPPPSFYPQDCDRGERGEECDERVRAELDNPNGEHLFRQSAPASLQAVLQRHPYGDGGAANGWGYMSPTNGYAPVPQAVPPYQQPANSPGLHPTAAPQCTCPVNGNVGVGPWQYGSPQLQSQQPPYLPLAPQAAAGAHQPPDDGLPPPPAAGAAHDGNEENGLQDAPPLVSIDRMIGPMPSSQDNEANNLYDPFGSNRYSPSRSLFGESPHVPASCAAAAIGFQSPLDILDDFTSDDMRAHQGSPQDTSCRPSCSVSGEIPSAAAAAPCGAQPALESLMEPIDEGLGDDMEAGQPMITRPAGAAGRAADQQSEQHSQSVDTMEHQHPLDTRTESGERRKQIPRRNDDPHFLKSAPSVVSSRSAAKPVRSVTADDLLSDVPEVDGDVIDVSDGEAGDVSVLSTRTTTDEGEDNTQLIAGSSLTESQSAKLHSMLVPSTFKECTFTLLYRGSVHGWQYGDLMRHVGGASSIVFIIRKDCCVSGIYIDGGLTLPKAGSFHSYSCEMTHFSLIGPFDKPTMIYGCRPDQRVSVAGLEKLVCDEEDGQGGRSKLKLGIWQLGYSDFKQRRQWSSYIPHVGPSADLRRCHRAVVPGQGETIIADELEVLRADGHSWRPPFEVPKGSGLSIQEAVALSSVLPRSWQNRKLKLLCRASAGWHRFSDLVRCVGDASPLVFLVMKGPAVLGATMSLGIKLPDGTAMEKEYYCAVKLFFLSGHFGDDRPRTIPVPSWDCPDRVRVLAPEGAVDGRGKLELASPYSGALSLAYGCDDVRQCHQVIPKRDVPDGYQGRRNEDGRALPGGSAIFMADDVLCLTLE</sequence>
<evidence type="ECO:0008006" key="4">
    <source>
        <dbReference type="Google" id="ProtNLM"/>
    </source>
</evidence>
<feature type="region of interest" description="Disordered" evidence="1">
    <location>
        <begin position="288"/>
        <end position="385"/>
    </location>
</feature>
<evidence type="ECO:0000313" key="2">
    <source>
        <dbReference type="EMBL" id="CEL97964.1"/>
    </source>
</evidence>
<feature type="region of interest" description="Disordered" evidence="1">
    <location>
        <begin position="734"/>
        <end position="819"/>
    </location>
</feature>
<feature type="region of interest" description="Disordered" evidence="1">
    <location>
        <begin position="1285"/>
        <end position="1349"/>
    </location>
</feature>
<feature type="region of interest" description="Disordered" evidence="1">
    <location>
        <begin position="189"/>
        <end position="268"/>
    </location>
</feature>
<organism evidence="2 3">
    <name type="scientific">Vitrella brassicaformis (strain CCMP3155)</name>
    <dbReference type="NCBI Taxonomy" id="1169540"/>
    <lineage>
        <taxon>Eukaryota</taxon>
        <taxon>Sar</taxon>
        <taxon>Alveolata</taxon>
        <taxon>Colpodellida</taxon>
        <taxon>Vitrellaceae</taxon>
        <taxon>Vitrella</taxon>
    </lineage>
</organism>
<feature type="region of interest" description="Disordered" evidence="1">
    <location>
        <begin position="967"/>
        <end position="990"/>
    </location>
</feature>
<feature type="compositionally biased region" description="Low complexity" evidence="1">
    <location>
        <begin position="517"/>
        <end position="554"/>
    </location>
</feature>
<feature type="compositionally biased region" description="Basic and acidic residues" evidence="1">
    <location>
        <begin position="189"/>
        <end position="200"/>
    </location>
</feature>
<feature type="region of interest" description="Disordered" evidence="1">
    <location>
        <begin position="1115"/>
        <end position="1150"/>
    </location>
</feature>
<dbReference type="VEuPathDB" id="CryptoDB:Vbra_12411"/>
<feature type="region of interest" description="Disordered" evidence="1">
    <location>
        <begin position="1219"/>
        <end position="1240"/>
    </location>
</feature>
<feature type="compositionally biased region" description="Polar residues" evidence="1">
    <location>
        <begin position="1293"/>
        <end position="1304"/>
    </location>
</feature>
<accession>A0A0G4ELR7</accession>
<feature type="compositionally biased region" description="Low complexity" evidence="1">
    <location>
        <begin position="239"/>
        <end position="253"/>
    </location>
</feature>
<name>A0A0G4ELR7_VITBC</name>
<feature type="compositionally biased region" description="Low complexity" evidence="1">
    <location>
        <begin position="578"/>
        <end position="594"/>
    </location>
</feature>
<proteinExistence type="predicted"/>
<reference evidence="2 3" key="1">
    <citation type="submission" date="2014-11" db="EMBL/GenBank/DDBJ databases">
        <authorList>
            <person name="Zhu J."/>
            <person name="Qi W."/>
            <person name="Song R."/>
        </authorList>
    </citation>
    <scope>NUCLEOTIDE SEQUENCE [LARGE SCALE GENOMIC DNA]</scope>
</reference>